<evidence type="ECO:0000256" key="5">
    <source>
        <dbReference type="PROSITE-ProRule" id="PRU00108"/>
    </source>
</evidence>
<evidence type="ECO:0000256" key="1">
    <source>
        <dbReference type="ARBA" id="ARBA00005733"/>
    </source>
</evidence>
<sequence length="189" mass="21334">MRERLALCISLPEARIQVWFKNRRAKFRKGQRGIAPREYTASAEQEGGATAEREGGVTAKREESDVKTTDETPPESRVWDHPSLAQGERGSHEQPRSELYTDRPSSLFLQRTADHLHFLSTGLHFPLSHWQGFQQSSCPVSALSAPGKRTTLSPGTGSTTQDQTYQHLDLKVYHDTRGAKLWATKQKDY</sequence>
<feature type="compositionally biased region" description="Basic and acidic residues" evidence="7">
    <location>
        <begin position="51"/>
        <end position="70"/>
    </location>
</feature>
<evidence type="ECO:0000256" key="7">
    <source>
        <dbReference type="SAM" id="MobiDB-lite"/>
    </source>
</evidence>
<protein>
    <submittedName>
        <fullName evidence="9">DMBX1 protein</fullName>
    </submittedName>
</protein>
<feature type="domain" description="Homeobox" evidence="8">
    <location>
        <begin position="1"/>
        <end position="30"/>
    </location>
</feature>
<comment type="caution">
    <text evidence="9">The sequence shown here is derived from an EMBL/GenBank/DDBJ whole genome shotgun (WGS) entry which is preliminary data.</text>
</comment>
<dbReference type="InterPro" id="IPR001356">
    <property type="entry name" value="HD"/>
</dbReference>
<comment type="subcellular location">
    <subcellularLocation>
        <location evidence="5 6">Nucleus</location>
    </subcellularLocation>
</comment>
<accession>A0ABS2XAP1</accession>
<feature type="DNA-binding region" description="Homeobox" evidence="5">
    <location>
        <begin position="3"/>
        <end position="31"/>
    </location>
</feature>
<evidence type="ECO:0000313" key="9">
    <source>
        <dbReference type="EMBL" id="MBN3271255.1"/>
    </source>
</evidence>
<dbReference type="Pfam" id="PF00046">
    <property type="entry name" value="Homeodomain"/>
    <property type="match status" value="1"/>
</dbReference>
<keyword evidence="4 5" id="KW-0539">Nucleus</keyword>
<proteinExistence type="inferred from homology"/>
<evidence type="ECO:0000256" key="6">
    <source>
        <dbReference type="RuleBase" id="RU000682"/>
    </source>
</evidence>
<keyword evidence="10" id="KW-1185">Reference proteome</keyword>
<dbReference type="InterPro" id="IPR017970">
    <property type="entry name" value="Homeobox_CS"/>
</dbReference>
<evidence type="ECO:0000256" key="2">
    <source>
        <dbReference type="ARBA" id="ARBA00023125"/>
    </source>
</evidence>
<feature type="region of interest" description="Disordered" evidence="7">
    <location>
        <begin position="30"/>
        <end position="100"/>
    </location>
</feature>
<feature type="compositionally biased region" description="Basic and acidic residues" evidence="7">
    <location>
        <begin position="89"/>
        <end position="100"/>
    </location>
</feature>
<dbReference type="PROSITE" id="PS00027">
    <property type="entry name" value="HOMEOBOX_1"/>
    <property type="match status" value="1"/>
</dbReference>
<dbReference type="InterPro" id="IPR009057">
    <property type="entry name" value="Homeodomain-like_sf"/>
</dbReference>
<dbReference type="InterPro" id="IPR052488">
    <property type="entry name" value="DMBX_homeobox"/>
</dbReference>
<organism evidence="9 10">
    <name type="scientific">Polyodon spathula</name>
    <name type="common">North American paddlefish</name>
    <name type="synonym">Squalus spathula</name>
    <dbReference type="NCBI Taxonomy" id="7913"/>
    <lineage>
        <taxon>Eukaryota</taxon>
        <taxon>Metazoa</taxon>
        <taxon>Chordata</taxon>
        <taxon>Craniata</taxon>
        <taxon>Vertebrata</taxon>
        <taxon>Euteleostomi</taxon>
        <taxon>Actinopterygii</taxon>
        <taxon>Chondrostei</taxon>
        <taxon>Acipenseriformes</taxon>
        <taxon>Polyodontidae</taxon>
        <taxon>Polyodon</taxon>
    </lineage>
</organism>
<evidence type="ECO:0000256" key="3">
    <source>
        <dbReference type="ARBA" id="ARBA00023155"/>
    </source>
</evidence>
<evidence type="ECO:0000259" key="8">
    <source>
        <dbReference type="PROSITE" id="PS50071"/>
    </source>
</evidence>
<dbReference type="Proteomes" id="UP001166093">
    <property type="component" value="Unassembled WGS sequence"/>
</dbReference>
<dbReference type="EMBL" id="JAAWVQ010009212">
    <property type="protein sequence ID" value="MBN3271255.1"/>
    <property type="molecule type" value="Genomic_DNA"/>
</dbReference>
<evidence type="ECO:0000256" key="4">
    <source>
        <dbReference type="ARBA" id="ARBA00023242"/>
    </source>
</evidence>
<feature type="non-terminal residue" evidence="9">
    <location>
        <position position="189"/>
    </location>
</feature>
<feature type="non-terminal residue" evidence="9">
    <location>
        <position position="1"/>
    </location>
</feature>
<keyword evidence="3 5" id="KW-0371">Homeobox</keyword>
<keyword evidence="2 5" id="KW-0238">DNA-binding</keyword>
<comment type="similarity">
    <text evidence="1">Belongs to the paired homeobox family.</text>
</comment>
<evidence type="ECO:0000313" key="10">
    <source>
        <dbReference type="Proteomes" id="UP001166093"/>
    </source>
</evidence>
<dbReference type="PANTHER" id="PTHR46639:SF4">
    <property type="entry name" value="DIENCEPHALON_MESENCEPHALON HOMEOBOX PROTEIN 1-B-LIKE"/>
    <property type="match status" value="1"/>
</dbReference>
<name>A0ABS2XAP1_POLSP</name>
<reference evidence="9" key="1">
    <citation type="journal article" date="2021" name="Cell">
        <title>Tracing the genetic footprints of vertebrate landing in non-teleost ray-finned fishes.</title>
        <authorList>
            <person name="Bi X."/>
            <person name="Wang K."/>
            <person name="Yang L."/>
            <person name="Pan H."/>
            <person name="Jiang H."/>
            <person name="Wei Q."/>
            <person name="Fang M."/>
            <person name="Yu H."/>
            <person name="Zhu C."/>
            <person name="Cai Y."/>
            <person name="He Y."/>
            <person name="Gan X."/>
            <person name="Zeng H."/>
            <person name="Yu D."/>
            <person name="Zhu Y."/>
            <person name="Jiang H."/>
            <person name="Qiu Q."/>
            <person name="Yang H."/>
            <person name="Zhang Y.E."/>
            <person name="Wang W."/>
            <person name="Zhu M."/>
            <person name="He S."/>
            <person name="Zhang G."/>
        </authorList>
    </citation>
    <scope>NUCLEOTIDE SEQUENCE</scope>
    <source>
        <strain evidence="9">Pddl_001</strain>
    </source>
</reference>
<dbReference type="PANTHER" id="PTHR46639">
    <property type="entry name" value="DIENCEPHALON/MESENCEPHALON HOMEOBOX PROTEIN 1"/>
    <property type="match status" value="1"/>
</dbReference>
<gene>
    <name evidence="9" type="primary">Dmbx1</name>
    <name evidence="9" type="ORF">GTO93_0000421</name>
</gene>
<dbReference type="SUPFAM" id="SSF46689">
    <property type="entry name" value="Homeodomain-like"/>
    <property type="match status" value="1"/>
</dbReference>
<dbReference type="CDD" id="cd00086">
    <property type="entry name" value="homeodomain"/>
    <property type="match status" value="1"/>
</dbReference>
<dbReference type="PROSITE" id="PS50071">
    <property type="entry name" value="HOMEOBOX_2"/>
    <property type="match status" value="1"/>
</dbReference>
<dbReference type="Gene3D" id="1.10.10.60">
    <property type="entry name" value="Homeodomain-like"/>
    <property type="match status" value="1"/>
</dbReference>